<sequence length="65" mass="6739">MYVPGLRPDPTRRGNSAFHVSRPAPPPEPYTSEQLHEKCDYSYGGNCACGTGGGGALGGEDKGGD</sequence>
<dbReference type="AlphaFoldDB" id="A0AAV7H9K6"/>
<comment type="caution">
    <text evidence="2">The sequence shown here is derived from an EMBL/GenBank/DDBJ whole genome shotgun (WGS) entry which is preliminary data.</text>
</comment>
<dbReference type="Proteomes" id="UP000775213">
    <property type="component" value="Unassembled WGS sequence"/>
</dbReference>
<keyword evidence="3" id="KW-1185">Reference proteome</keyword>
<evidence type="ECO:0000256" key="1">
    <source>
        <dbReference type="SAM" id="MobiDB-lite"/>
    </source>
</evidence>
<reference evidence="2 3" key="1">
    <citation type="journal article" date="2021" name="Hortic Res">
        <title>Chromosome-scale assembly of the Dendrobium chrysotoxum genome enhances the understanding of orchid evolution.</title>
        <authorList>
            <person name="Zhang Y."/>
            <person name="Zhang G.Q."/>
            <person name="Zhang D."/>
            <person name="Liu X.D."/>
            <person name="Xu X.Y."/>
            <person name="Sun W.H."/>
            <person name="Yu X."/>
            <person name="Zhu X."/>
            <person name="Wang Z.W."/>
            <person name="Zhao X."/>
            <person name="Zhong W.Y."/>
            <person name="Chen H."/>
            <person name="Yin W.L."/>
            <person name="Huang T."/>
            <person name="Niu S.C."/>
            <person name="Liu Z.J."/>
        </authorList>
    </citation>
    <scope>NUCLEOTIDE SEQUENCE [LARGE SCALE GENOMIC DNA]</scope>
    <source>
        <strain evidence="2">Lindl</strain>
    </source>
</reference>
<dbReference type="EMBL" id="JAGFBR010000006">
    <property type="protein sequence ID" value="KAH0464814.1"/>
    <property type="molecule type" value="Genomic_DNA"/>
</dbReference>
<feature type="region of interest" description="Disordered" evidence="1">
    <location>
        <begin position="1"/>
        <end position="33"/>
    </location>
</feature>
<gene>
    <name evidence="2" type="ORF">IEQ34_004917</name>
</gene>
<organism evidence="2 3">
    <name type="scientific">Dendrobium chrysotoxum</name>
    <name type="common">Orchid</name>
    <dbReference type="NCBI Taxonomy" id="161865"/>
    <lineage>
        <taxon>Eukaryota</taxon>
        <taxon>Viridiplantae</taxon>
        <taxon>Streptophyta</taxon>
        <taxon>Embryophyta</taxon>
        <taxon>Tracheophyta</taxon>
        <taxon>Spermatophyta</taxon>
        <taxon>Magnoliopsida</taxon>
        <taxon>Liliopsida</taxon>
        <taxon>Asparagales</taxon>
        <taxon>Orchidaceae</taxon>
        <taxon>Epidendroideae</taxon>
        <taxon>Malaxideae</taxon>
        <taxon>Dendrobiinae</taxon>
        <taxon>Dendrobium</taxon>
    </lineage>
</organism>
<evidence type="ECO:0000313" key="2">
    <source>
        <dbReference type="EMBL" id="KAH0464814.1"/>
    </source>
</evidence>
<accession>A0AAV7H9K6</accession>
<protein>
    <submittedName>
        <fullName evidence="2">Uncharacterized protein</fullName>
    </submittedName>
</protein>
<name>A0AAV7H9K6_DENCH</name>
<evidence type="ECO:0000313" key="3">
    <source>
        <dbReference type="Proteomes" id="UP000775213"/>
    </source>
</evidence>
<proteinExistence type="predicted"/>